<keyword evidence="1" id="KW-1003">Cell membrane</keyword>
<keyword evidence="4 8" id="KW-0378">Hydrolase</keyword>
<keyword evidence="3 7" id="KW-0812">Transmembrane</keyword>
<dbReference type="AlphaFoldDB" id="A0A3B0XHZ1"/>
<dbReference type="PRINTS" id="PR00781">
    <property type="entry name" value="LIPOSIGPTASE"/>
</dbReference>
<evidence type="ECO:0000313" key="8">
    <source>
        <dbReference type="EMBL" id="VAW61259.1"/>
    </source>
</evidence>
<sequence>MPKNQTAHAVTTQGVTQEGVTLKISQWLWITLLAIVLDQASKLLADNLLQYANPVEIMPMLNFTLLHNKGAAFSFLASQGGWQRWFFLILTSIVSLFIFFWLKKLKTHQTIQYIALALILGGALGNLIDRAIYGHVIDFIDVYYQQHHWPAFNIADSVITSGAILLIYDT</sequence>
<evidence type="ECO:0000256" key="4">
    <source>
        <dbReference type="ARBA" id="ARBA00022801"/>
    </source>
</evidence>
<reference evidence="8" key="1">
    <citation type="submission" date="2018-06" db="EMBL/GenBank/DDBJ databases">
        <authorList>
            <person name="Zhirakovskaya E."/>
        </authorList>
    </citation>
    <scope>NUCLEOTIDE SEQUENCE</scope>
</reference>
<dbReference type="HAMAP" id="MF_00161">
    <property type="entry name" value="LspA"/>
    <property type="match status" value="1"/>
</dbReference>
<keyword evidence="2" id="KW-0645">Protease</keyword>
<organism evidence="8">
    <name type="scientific">hydrothermal vent metagenome</name>
    <dbReference type="NCBI Taxonomy" id="652676"/>
    <lineage>
        <taxon>unclassified sequences</taxon>
        <taxon>metagenomes</taxon>
        <taxon>ecological metagenomes</taxon>
    </lineage>
</organism>
<dbReference type="EC" id="3.4.23.36" evidence="8"/>
<feature type="transmembrane region" description="Helical" evidence="7">
    <location>
        <begin position="148"/>
        <end position="168"/>
    </location>
</feature>
<dbReference type="EMBL" id="UOFJ01000031">
    <property type="protein sequence ID" value="VAW61259.1"/>
    <property type="molecule type" value="Genomic_DNA"/>
</dbReference>
<evidence type="ECO:0000256" key="3">
    <source>
        <dbReference type="ARBA" id="ARBA00022692"/>
    </source>
</evidence>
<protein>
    <submittedName>
        <fullName evidence="8">Lipoprotein signal peptidase</fullName>
        <ecNumber evidence="8">3.4.23.36</ecNumber>
    </submittedName>
</protein>
<evidence type="ECO:0000256" key="1">
    <source>
        <dbReference type="ARBA" id="ARBA00022475"/>
    </source>
</evidence>
<feature type="transmembrane region" description="Helical" evidence="7">
    <location>
        <begin position="111"/>
        <end position="128"/>
    </location>
</feature>
<dbReference type="NCBIfam" id="TIGR00077">
    <property type="entry name" value="lspA"/>
    <property type="match status" value="1"/>
</dbReference>
<evidence type="ECO:0000256" key="7">
    <source>
        <dbReference type="SAM" id="Phobius"/>
    </source>
</evidence>
<dbReference type="GO" id="GO:0006508">
    <property type="term" value="P:proteolysis"/>
    <property type="evidence" value="ECO:0007669"/>
    <property type="project" value="UniProtKB-KW"/>
</dbReference>
<evidence type="ECO:0000256" key="5">
    <source>
        <dbReference type="ARBA" id="ARBA00022989"/>
    </source>
</evidence>
<dbReference type="Pfam" id="PF01252">
    <property type="entry name" value="Peptidase_A8"/>
    <property type="match status" value="1"/>
</dbReference>
<dbReference type="PROSITE" id="PS00855">
    <property type="entry name" value="SPASE_II"/>
    <property type="match status" value="1"/>
</dbReference>
<accession>A0A3B0XHZ1</accession>
<dbReference type="PANTHER" id="PTHR33695:SF1">
    <property type="entry name" value="LIPOPROTEIN SIGNAL PEPTIDASE"/>
    <property type="match status" value="1"/>
</dbReference>
<evidence type="ECO:0000256" key="6">
    <source>
        <dbReference type="ARBA" id="ARBA00023136"/>
    </source>
</evidence>
<proteinExistence type="inferred from homology"/>
<name>A0A3B0XHZ1_9ZZZZ</name>
<keyword evidence="6 7" id="KW-0472">Membrane</keyword>
<feature type="non-terminal residue" evidence="8">
    <location>
        <position position="170"/>
    </location>
</feature>
<evidence type="ECO:0000256" key="2">
    <source>
        <dbReference type="ARBA" id="ARBA00022670"/>
    </source>
</evidence>
<dbReference type="GO" id="GO:0016020">
    <property type="term" value="C:membrane"/>
    <property type="evidence" value="ECO:0007669"/>
    <property type="project" value="InterPro"/>
</dbReference>
<keyword evidence="8" id="KW-0449">Lipoprotein</keyword>
<dbReference type="InterPro" id="IPR001872">
    <property type="entry name" value="Peptidase_A8"/>
</dbReference>
<gene>
    <name evidence="8" type="ORF">MNBD_GAMMA10-1961</name>
</gene>
<dbReference type="PANTHER" id="PTHR33695">
    <property type="entry name" value="LIPOPROTEIN SIGNAL PEPTIDASE"/>
    <property type="match status" value="1"/>
</dbReference>
<keyword evidence="5 7" id="KW-1133">Transmembrane helix</keyword>
<feature type="transmembrane region" description="Helical" evidence="7">
    <location>
        <begin position="82"/>
        <end position="102"/>
    </location>
</feature>
<dbReference type="GO" id="GO:0004190">
    <property type="term" value="F:aspartic-type endopeptidase activity"/>
    <property type="evidence" value="ECO:0007669"/>
    <property type="project" value="UniProtKB-EC"/>
</dbReference>